<keyword evidence="8" id="KW-1185">Reference proteome</keyword>
<dbReference type="PANTHER" id="PTHR44267">
    <property type="entry name" value="WD REPEAT-CONTAINING PROTEIN 43"/>
    <property type="match status" value="1"/>
</dbReference>
<dbReference type="Proteomes" id="UP000567822">
    <property type="component" value="Unassembled WGS sequence"/>
</dbReference>
<organism evidence="7 8">
    <name type="scientific">Sylvietta virens</name>
    <name type="common">Green crombec</name>
    <dbReference type="NCBI Taxonomy" id="208069"/>
    <lineage>
        <taxon>Eukaryota</taxon>
        <taxon>Metazoa</taxon>
        <taxon>Chordata</taxon>
        <taxon>Craniata</taxon>
        <taxon>Vertebrata</taxon>
        <taxon>Euteleostomi</taxon>
        <taxon>Archelosauria</taxon>
        <taxon>Archosauria</taxon>
        <taxon>Dinosauria</taxon>
        <taxon>Saurischia</taxon>
        <taxon>Theropoda</taxon>
        <taxon>Coelurosauria</taxon>
        <taxon>Aves</taxon>
        <taxon>Neognathae</taxon>
        <taxon>Neoaves</taxon>
        <taxon>Telluraves</taxon>
        <taxon>Australaves</taxon>
        <taxon>Passeriformes</taxon>
        <taxon>Sylvioidea</taxon>
        <taxon>Sylviidae</taxon>
        <taxon>Acrocephalinae</taxon>
        <taxon>Sylvietta</taxon>
    </lineage>
</organism>
<dbReference type="SMART" id="SM00320">
    <property type="entry name" value="WD40"/>
    <property type="match status" value="4"/>
</dbReference>
<feature type="region of interest" description="Disordered" evidence="5">
    <location>
        <begin position="559"/>
        <end position="620"/>
    </location>
</feature>
<evidence type="ECO:0000313" key="8">
    <source>
        <dbReference type="Proteomes" id="UP000567822"/>
    </source>
</evidence>
<dbReference type="InterPro" id="IPR001680">
    <property type="entry name" value="WD40_rpt"/>
</dbReference>
<dbReference type="InterPro" id="IPR036322">
    <property type="entry name" value="WD40_repeat_dom_sf"/>
</dbReference>
<dbReference type="PROSITE" id="PS50082">
    <property type="entry name" value="WD_REPEATS_2"/>
    <property type="match status" value="1"/>
</dbReference>
<comment type="similarity">
    <text evidence="3">Belongs to the UTP5 family.</text>
</comment>
<proteinExistence type="inferred from homology"/>
<feature type="region of interest" description="Disordered" evidence="5">
    <location>
        <begin position="367"/>
        <end position="394"/>
    </location>
</feature>
<evidence type="ECO:0000256" key="4">
    <source>
        <dbReference type="PROSITE-ProRule" id="PRU00221"/>
    </source>
</evidence>
<dbReference type="GO" id="GO:0000462">
    <property type="term" value="P:maturation of SSU-rRNA from tricistronic rRNA transcript (SSU-rRNA, 5.8S rRNA, LSU-rRNA)"/>
    <property type="evidence" value="ECO:0007669"/>
    <property type="project" value="TreeGrafter"/>
</dbReference>
<dbReference type="Pfam" id="PF00400">
    <property type="entry name" value="WD40"/>
    <property type="match status" value="2"/>
</dbReference>
<accession>A0A7L0LIB5</accession>
<feature type="compositionally biased region" description="Acidic residues" evidence="5">
    <location>
        <begin position="607"/>
        <end position="620"/>
    </location>
</feature>
<dbReference type="InterPro" id="IPR007148">
    <property type="entry name" value="SSU_processome_Utp12"/>
</dbReference>
<dbReference type="Gene3D" id="2.130.10.10">
    <property type="entry name" value="YVTN repeat-like/Quinoprotein amine dehydrogenase"/>
    <property type="match status" value="1"/>
</dbReference>
<dbReference type="Pfam" id="PF04003">
    <property type="entry name" value="Utp12"/>
    <property type="match status" value="1"/>
</dbReference>
<evidence type="ECO:0000256" key="1">
    <source>
        <dbReference type="ARBA" id="ARBA00004123"/>
    </source>
</evidence>
<name>A0A7L0LIB5_9SYLV</name>
<feature type="compositionally biased region" description="Acidic residues" evidence="5">
    <location>
        <begin position="561"/>
        <end position="599"/>
    </location>
</feature>
<evidence type="ECO:0000256" key="2">
    <source>
        <dbReference type="ARBA" id="ARBA00023242"/>
    </source>
</evidence>
<dbReference type="EMBL" id="VXAN01000460">
    <property type="protein sequence ID" value="NXK68199.1"/>
    <property type="molecule type" value="Genomic_DNA"/>
</dbReference>
<dbReference type="InterPro" id="IPR015943">
    <property type="entry name" value="WD40/YVTN_repeat-like_dom_sf"/>
</dbReference>
<evidence type="ECO:0000256" key="3">
    <source>
        <dbReference type="ARBA" id="ARBA00038335"/>
    </source>
</evidence>
<keyword evidence="2" id="KW-0539">Nucleus</keyword>
<reference evidence="7 8" key="1">
    <citation type="submission" date="2019-09" db="EMBL/GenBank/DDBJ databases">
        <title>Bird 10,000 Genomes (B10K) Project - Family phase.</title>
        <authorList>
            <person name="Zhang G."/>
        </authorList>
    </citation>
    <scope>NUCLEOTIDE SEQUENCE [LARGE SCALE GENOMIC DNA]</scope>
    <source>
        <strain evidence="7">B10K-DU-009-59</strain>
        <tissue evidence="7">Muscle</tissue>
    </source>
</reference>
<dbReference type="GO" id="GO:0005730">
    <property type="term" value="C:nucleolus"/>
    <property type="evidence" value="ECO:0007669"/>
    <property type="project" value="TreeGrafter"/>
</dbReference>
<feature type="non-terminal residue" evidence="7">
    <location>
        <position position="1"/>
    </location>
</feature>
<evidence type="ECO:0000259" key="6">
    <source>
        <dbReference type="Pfam" id="PF04003"/>
    </source>
</evidence>
<comment type="subcellular location">
    <subcellularLocation>
        <location evidence="1">Nucleus</location>
    </subcellularLocation>
</comment>
<feature type="non-terminal residue" evidence="7">
    <location>
        <position position="620"/>
    </location>
</feature>
<dbReference type="InterPro" id="IPR052414">
    <property type="entry name" value="U3_snoRNA-assoc_WDR"/>
</dbReference>
<dbReference type="AlphaFoldDB" id="A0A7L0LIB5"/>
<gene>
    <name evidence="7" type="primary">Wdr43</name>
    <name evidence="7" type="ORF">SYLVIR_R04238</name>
</gene>
<evidence type="ECO:0000256" key="5">
    <source>
        <dbReference type="SAM" id="MobiDB-lite"/>
    </source>
</evidence>
<protein>
    <submittedName>
        <fullName evidence="7">WDR43 protein</fullName>
    </submittedName>
</protein>
<dbReference type="SUPFAM" id="SSF50978">
    <property type="entry name" value="WD40 repeat-like"/>
    <property type="match status" value="1"/>
</dbReference>
<dbReference type="PANTHER" id="PTHR44267:SF1">
    <property type="entry name" value="WD REPEAT-CONTAINING PROTEIN 43"/>
    <property type="match status" value="1"/>
</dbReference>
<feature type="domain" description="Small-subunit processome Utp12" evidence="6">
    <location>
        <begin position="434"/>
        <end position="535"/>
    </location>
</feature>
<feature type="repeat" description="WD" evidence="4">
    <location>
        <begin position="81"/>
        <end position="116"/>
    </location>
</feature>
<sequence>AGSRLQHEYVPSAHLSAACTCLAWAPAGARQPPSKDGPQRKKRKSEVGEVDKQLDILAIGTAVGSILLYSTVKGELQSKLDGGHDSRVNCVRWHQDSCCLYSCSDDKHIVEWNTQTCKVKCKWKGDSSSVTCLCISPDGKMLLSAGRTIKLWDLETKEVYRHFTGHATSVSSLMFTTVKPMNESKPFDGITGLYFLSGAIHDRLLSVWYIRSDRKEKNAVMSFTVTDEPTFVDLAVSEVKEEPVKLAVVCRDGQLHIFEHILNGYCKKPLTSNCTIQIATPGNDGDSTPKPVPILAAAFCTDKQSLLLVYGNTLQPIIEKVSLNISESHICLVRDIQKVLSLKTDAALTKVKTPVVNSDTKVLVPGIPGHSTAVKTPASGKEKKKNKRKPGEAEESIEERLGALDIDVSKVKTPGGLPQTDSFAVLLVQGLESNDAEILNKVLNTRKGSIVKNTVAGMPIHAVIPLLHEYLLDIIFLFYSASVMVRWLKSVFTLHASYLSTLPDLIPQLGMLYELMESRVKTFQKLSRLHGRLFILVTQVAASQTVQDVPELNQTAKLVYEDDSSEEEGSDDEMIPDKDSDENWDEDEEKEEQSDEQDMTVEKEINGDSDLEPENESEEE</sequence>
<keyword evidence="4" id="KW-0853">WD repeat</keyword>
<comment type="caution">
    <text evidence="7">The sequence shown here is derived from an EMBL/GenBank/DDBJ whole genome shotgun (WGS) entry which is preliminary data.</text>
</comment>
<evidence type="ECO:0000313" key="7">
    <source>
        <dbReference type="EMBL" id="NXK68199.1"/>
    </source>
</evidence>